<reference evidence="10 12" key="2">
    <citation type="journal article" date="2013" name="Nature">
        <title>Insights into bilaterian evolution from three spiralian genomes.</title>
        <authorList>
            <person name="Simakov O."/>
            <person name="Marletaz F."/>
            <person name="Cho S.J."/>
            <person name="Edsinger-Gonzales E."/>
            <person name="Havlak P."/>
            <person name="Hellsten U."/>
            <person name="Kuo D.H."/>
            <person name="Larsson T."/>
            <person name="Lv J."/>
            <person name="Arendt D."/>
            <person name="Savage R."/>
            <person name="Osoegawa K."/>
            <person name="de Jong P."/>
            <person name="Grimwood J."/>
            <person name="Chapman J.A."/>
            <person name="Shapiro H."/>
            <person name="Aerts A."/>
            <person name="Otillar R.P."/>
            <person name="Terry A.Y."/>
            <person name="Boore J.L."/>
            <person name="Grigoriev I.V."/>
            <person name="Lindberg D.R."/>
            <person name="Seaver E.C."/>
            <person name="Weisblat D.A."/>
            <person name="Putnam N.H."/>
            <person name="Rokhsar D.S."/>
        </authorList>
    </citation>
    <scope>NUCLEOTIDE SEQUENCE</scope>
</reference>
<dbReference type="GeneID" id="20216572"/>
<dbReference type="CTD" id="20216572"/>
<dbReference type="FunFam" id="1.25.40.120:FF:000035">
    <property type="entry name" value="Geranylgeranyl transferase type-2 subunit alpha"/>
    <property type="match status" value="1"/>
</dbReference>
<evidence type="ECO:0000313" key="10">
    <source>
        <dbReference type="EMBL" id="ESN96931.1"/>
    </source>
</evidence>
<dbReference type="GO" id="GO:0004663">
    <property type="term" value="F:Rab geranylgeranyltransferase activity"/>
    <property type="evidence" value="ECO:0007669"/>
    <property type="project" value="UniProtKB-UniRule"/>
</dbReference>
<proteinExistence type="inferred from homology"/>
<dbReference type="Pfam" id="PF01239">
    <property type="entry name" value="PPTA"/>
    <property type="match status" value="5"/>
</dbReference>
<dbReference type="EnsemblMetazoa" id="HelroT86108">
    <property type="protein sequence ID" value="HelroP86108"/>
    <property type="gene ID" value="HelroG86108"/>
</dbReference>
<evidence type="ECO:0000256" key="5">
    <source>
        <dbReference type="ARBA" id="ARBA00022679"/>
    </source>
</evidence>
<dbReference type="OrthoDB" id="1658at2759"/>
<dbReference type="GO" id="GO:0097354">
    <property type="term" value="P:prenylation"/>
    <property type="evidence" value="ECO:0007669"/>
    <property type="project" value="UniProtKB-UniRule"/>
</dbReference>
<dbReference type="EMBL" id="AMQM01006538">
    <property type="status" value="NOT_ANNOTATED_CDS"/>
    <property type="molecule type" value="Genomic_DNA"/>
</dbReference>
<keyword evidence="12" id="KW-1185">Reference proteome</keyword>
<name>T1G675_HELRO</name>
<dbReference type="eggNOG" id="KOG0529">
    <property type="taxonomic scope" value="Eukaryota"/>
</dbReference>
<dbReference type="EMBL" id="KB097487">
    <property type="protein sequence ID" value="ESN96931.1"/>
    <property type="molecule type" value="Genomic_DNA"/>
</dbReference>
<evidence type="ECO:0000256" key="4">
    <source>
        <dbReference type="ARBA" id="ARBA00022602"/>
    </source>
</evidence>
<dbReference type="PROSITE" id="PS51147">
    <property type="entry name" value="PFTA"/>
    <property type="match status" value="5"/>
</dbReference>
<dbReference type="EC" id="2.5.1.60" evidence="2 9"/>
<evidence type="ECO:0000256" key="1">
    <source>
        <dbReference type="ARBA" id="ARBA00006734"/>
    </source>
</evidence>
<dbReference type="SUPFAM" id="SSF48439">
    <property type="entry name" value="Protein prenylyltransferase"/>
    <property type="match status" value="1"/>
</dbReference>
<dbReference type="HOGENOM" id="CLU_031996_3_0_1"/>
<dbReference type="AlphaFoldDB" id="T1G675"/>
<dbReference type="PANTHER" id="PTHR11129">
    <property type="entry name" value="PROTEIN FARNESYLTRANSFERASE ALPHA SUBUNIT/RAB GERANYLGERANYL TRANSFERASE ALPHA SUBUNIT"/>
    <property type="match status" value="1"/>
</dbReference>
<dbReference type="FunCoup" id="T1G675">
    <property type="interactions" value="674"/>
</dbReference>
<keyword evidence="4 9" id="KW-0637">Prenyltransferase</keyword>
<dbReference type="PANTHER" id="PTHR11129:SF2">
    <property type="entry name" value="GERANYLGERANYL TRANSFERASE TYPE-2 SUBUNIT ALPHA"/>
    <property type="match status" value="1"/>
</dbReference>
<evidence type="ECO:0000256" key="8">
    <source>
        <dbReference type="ARBA" id="ARBA00047658"/>
    </source>
</evidence>
<dbReference type="STRING" id="6412.T1G675"/>
<comment type="similarity">
    <text evidence="1 9">Belongs to the protein prenyltransferase subunit alpha family.</text>
</comment>
<keyword evidence="5 9" id="KW-0808">Transferase</keyword>
<keyword evidence="6" id="KW-0677">Repeat</keyword>
<dbReference type="GO" id="GO:0006888">
    <property type="term" value="P:endoplasmic reticulum to Golgi vesicle-mediated transport"/>
    <property type="evidence" value="ECO:0000318"/>
    <property type="project" value="GO_Central"/>
</dbReference>
<dbReference type="KEGG" id="hro:HELRODRAFT_86108"/>
<sequence>QHGRLKVKSSVEIEKEKSNEKRKKLMYYKKIISDIQNMDLNLEYLDELLKLTSEVLRMNPDYYTFWNIRKKLFQKLKAESKTECEALMIKELNFLNECLKLNPKSYSVWHHRCFITEFMDRADWPLELELTSKFLECDNRNFHCWDYRRFVFSKCTTSPESELLFSTKKISMDFSNFSSWHYRSKLISQIHPNLFVDHMDVISREYSLVENAIFTDPSDQSGWFYLKWLIDKSRSLIFSSCPNML</sequence>
<evidence type="ECO:0000313" key="12">
    <source>
        <dbReference type="Proteomes" id="UP000015101"/>
    </source>
</evidence>
<comment type="catalytic activity">
    <reaction evidence="8 9">
        <text>geranylgeranyl diphosphate + L-cysteinyl-[protein] = S-geranylgeranyl-L-cysteinyl-[protein] + diphosphate</text>
        <dbReference type="Rhea" id="RHEA:21240"/>
        <dbReference type="Rhea" id="RHEA-COMP:10131"/>
        <dbReference type="Rhea" id="RHEA-COMP:11537"/>
        <dbReference type="ChEBI" id="CHEBI:29950"/>
        <dbReference type="ChEBI" id="CHEBI:33019"/>
        <dbReference type="ChEBI" id="CHEBI:57533"/>
        <dbReference type="ChEBI" id="CHEBI:86021"/>
        <dbReference type="EC" id="2.5.1.60"/>
    </reaction>
</comment>
<dbReference type="RefSeq" id="XP_009024952.1">
    <property type="nucleotide sequence ID" value="XM_009026704.1"/>
</dbReference>
<protein>
    <recommendedName>
        <fullName evidence="3 9">Geranylgeranyl transferase type-2 subunit alpha</fullName>
        <ecNumber evidence="2 9">2.5.1.60</ecNumber>
    </recommendedName>
    <alternativeName>
        <fullName evidence="7 9">Geranylgeranyl transferase type II subunit alpha</fullName>
    </alternativeName>
</protein>
<evidence type="ECO:0000256" key="2">
    <source>
        <dbReference type="ARBA" id="ARBA00012656"/>
    </source>
</evidence>
<comment type="function">
    <text evidence="9">Catalyzes the transfer of a geranyl-geranyl moiety from geranyl-geranyl pyrophosphate to cysteines occuring in specific C-terminal amino acid sequences.</text>
</comment>
<reference evidence="11" key="3">
    <citation type="submission" date="2015-06" db="UniProtKB">
        <authorList>
            <consortium name="EnsemblMetazoa"/>
        </authorList>
    </citation>
    <scope>IDENTIFICATION</scope>
</reference>
<evidence type="ECO:0000256" key="3">
    <source>
        <dbReference type="ARBA" id="ARBA00014772"/>
    </source>
</evidence>
<dbReference type="GO" id="GO:0005968">
    <property type="term" value="C:Rab-protein geranylgeranyltransferase complex"/>
    <property type="evidence" value="ECO:0000318"/>
    <property type="project" value="GO_Central"/>
</dbReference>
<evidence type="ECO:0000256" key="7">
    <source>
        <dbReference type="ARBA" id="ARBA00031267"/>
    </source>
</evidence>
<organism evidence="11 12">
    <name type="scientific">Helobdella robusta</name>
    <name type="common">Californian leech</name>
    <dbReference type="NCBI Taxonomy" id="6412"/>
    <lineage>
        <taxon>Eukaryota</taxon>
        <taxon>Metazoa</taxon>
        <taxon>Spiralia</taxon>
        <taxon>Lophotrochozoa</taxon>
        <taxon>Annelida</taxon>
        <taxon>Clitellata</taxon>
        <taxon>Hirudinea</taxon>
        <taxon>Rhynchobdellida</taxon>
        <taxon>Glossiphoniidae</taxon>
        <taxon>Helobdella</taxon>
    </lineage>
</organism>
<dbReference type="InParanoid" id="T1G675"/>
<accession>T1G675</accession>
<evidence type="ECO:0000256" key="9">
    <source>
        <dbReference type="RuleBase" id="RU367120"/>
    </source>
</evidence>
<evidence type="ECO:0000313" key="11">
    <source>
        <dbReference type="EnsemblMetazoa" id="HelroP86108"/>
    </source>
</evidence>
<reference evidence="12" key="1">
    <citation type="submission" date="2012-12" db="EMBL/GenBank/DDBJ databases">
        <authorList>
            <person name="Hellsten U."/>
            <person name="Grimwood J."/>
            <person name="Chapman J.A."/>
            <person name="Shapiro H."/>
            <person name="Aerts A."/>
            <person name="Otillar R.P."/>
            <person name="Terry A.Y."/>
            <person name="Boore J.L."/>
            <person name="Simakov O."/>
            <person name="Marletaz F."/>
            <person name="Cho S.-J."/>
            <person name="Edsinger-Gonzales E."/>
            <person name="Havlak P."/>
            <person name="Kuo D.-H."/>
            <person name="Larsson T."/>
            <person name="Lv J."/>
            <person name="Arendt D."/>
            <person name="Savage R."/>
            <person name="Osoegawa K."/>
            <person name="de Jong P."/>
            <person name="Lindberg D.R."/>
            <person name="Seaver E.C."/>
            <person name="Weisblat D.A."/>
            <person name="Putnam N.H."/>
            <person name="Grigoriev I.V."/>
            <person name="Rokhsar D.S."/>
        </authorList>
    </citation>
    <scope>NUCLEOTIDE SEQUENCE</scope>
</reference>
<dbReference type="OMA" id="RKFPKCY"/>
<evidence type="ECO:0000256" key="6">
    <source>
        <dbReference type="ARBA" id="ARBA00022737"/>
    </source>
</evidence>
<dbReference type="InterPro" id="IPR002088">
    <property type="entry name" value="Prenyl_trans_a"/>
</dbReference>
<dbReference type="GO" id="GO:0005737">
    <property type="term" value="C:cytoplasm"/>
    <property type="evidence" value="ECO:0000318"/>
    <property type="project" value="GO_Central"/>
</dbReference>
<dbReference type="Gene3D" id="1.25.40.120">
    <property type="entry name" value="Protein prenylyltransferase"/>
    <property type="match status" value="1"/>
</dbReference>
<gene>
    <name evidence="11" type="primary">20216572</name>
    <name evidence="10" type="ORF">HELRODRAFT_86108</name>
</gene>
<dbReference type="Proteomes" id="UP000015101">
    <property type="component" value="Unassembled WGS sequence"/>
</dbReference>